<reference evidence="1" key="1">
    <citation type="submission" date="2021-08" db="EMBL/GenBank/DDBJ databases">
        <title>Novel anaerobic bacterium isolated from sea squirt in East Sea, Republic of Korea.</title>
        <authorList>
            <person name="Nguyen T.H."/>
            <person name="Li Z."/>
            <person name="Lee Y.-J."/>
            <person name="Ko J."/>
            <person name="Kim S.-G."/>
        </authorList>
    </citation>
    <scope>NUCLEOTIDE SEQUENCE</scope>
    <source>
        <strain evidence="1">KCTC 25031</strain>
    </source>
</reference>
<sequence>MFDRFYIFLCSLEEDGVIAYSSISYVLWNGCTLGCCFDKRVSVFSYCDEMEVFRYKRYISSKKIKITSDNGPWQDLPPRIVDNGIRITDAGSTGAFRGCKASTYEGGFRVPAIVRWPDIVLKGEIIDDVTSSLDLFPTILRVAGVDIPKNLTLDGQYIWDGLTGKGDIASKPFFFVKADSLQAVRDEAWKCRITSKDGVELFNLADDSSEKFNIAKAHPGVVNRLTQEMKGFATDSGAKVCF</sequence>
<gene>
    <name evidence="1" type="ORF">K4L44_08620</name>
</gene>
<organism evidence="1 2">
    <name type="scientific">Halosquirtibacter laminarini</name>
    <dbReference type="NCBI Taxonomy" id="3374600"/>
    <lineage>
        <taxon>Bacteria</taxon>
        <taxon>Pseudomonadati</taxon>
        <taxon>Bacteroidota</taxon>
        <taxon>Bacteroidia</taxon>
        <taxon>Marinilabiliales</taxon>
        <taxon>Prolixibacteraceae</taxon>
        <taxon>Halosquirtibacter</taxon>
    </lineage>
</organism>
<name>A0AC61NRD2_9BACT</name>
<evidence type="ECO:0000313" key="1">
    <source>
        <dbReference type="EMBL" id="QZE15879.1"/>
    </source>
</evidence>
<accession>A0AC61NRD2</accession>
<keyword evidence="2" id="KW-1185">Reference proteome</keyword>
<evidence type="ECO:0000313" key="2">
    <source>
        <dbReference type="Proteomes" id="UP000826212"/>
    </source>
</evidence>
<protein>
    <submittedName>
        <fullName evidence="1">Sulfatase-like hydrolase/transferase</fullName>
    </submittedName>
</protein>
<dbReference type="EMBL" id="CP081303">
    <property type="protein sequence ID" value="QZE15879.1"/>
    <property type="molecule type" value="Genomic_DNA"/>
</dbReference>
<proteinExistence type="predicted"/>
<dbReference type="Proteomes" id="UP000826212">
    <property type="component" value="Chromosome"/>
</dbReference>